<dbReference type="SUPFAM" id="SSF55785">
    <property type="entry name" value="PYP-like sensor domain (PAS domain)"/>
    <property type="match status" value="1"/>
</dbReference>
<dbReference type="SMART" id="SM00267">
    <property type="entry name" value="GGDEF"/>
    <property type="match status" value="1"/>
</dbReference>
<feature type="transmembrane region" description="Helical" evidence="1">
    <location>
        <begin position="275"/>
        <end position="300"/>
    </location>
</feature>
<organism evidence="3 4">
    <name type="scientific">Exiguobacterium marinum</name>
    <dbReference type="NCBI Taxonomy" id="273528"/>
    <lineage>
        <taxon>Bacteria</taxon>
        <taxon>Bacillati</taxon>
        <taxon>Bacillota</taxon>
        <taxon>Bacilli</taxon>
        <taxon>Bacillales</taxon>
        <taxon>Bacillales Family XII. Incertae Sedis</taxon>
        <taxon>Exiguobacterium</taxon>
    </lineage>
</organism>
<reference evidence="3 4" key="1">
    <citation type="submission" date="2023-02" db="EMBL/GenBank/DDBJ databases">
        <title>A bacterium isolated from plastisphere.</title>
        <authorList>
            <person name="Sun Y."/>
        </authorList>
    </citation>
    <scope>NUCLEOTIDE SEQUENCE [LARGE SCALE GENOMIC DNA]</scope>
    <source>
        <strain evidence="4">a-1</strain>
    </source>
</reference>
<keyword evidence="4" id="KW-1185">Reference proteome</keyword>
<dbReference type="PANTHER" id="PTHR33121:SF79">
    <property type="entry name" value="CYCLIC DI-GMP PHOSPHODIESTERASE PDED-RELATED"/>
    <property type="match status" value="1"/>
</dbReference>
<feature type="domain" description="EAL" evidence="2">
    <location>
        <begin position="644"/>
        <end position="895"/>
    </location>
</feature>
<dbReference type="Gene3D" id="3.20.20.450">
    <property type="entry name" value="EAL domain"/>
    <property type="match status" value="1"/>
</dbReference>
<dbReference type="Pfam" id="PF00990">
    <property type="entry name" value="GGDEF"/>
    <property type="match status" value="1"/>
</dbReference>
<dbReference type="CDD" id="cd01948">
    <property type="entry name" value="EAL"/>
    <property type="match status" value="1"/>
</dbReference>
<dbReference type="SMART" id="SM00052">
    <property type="entry name" value="EAL"/>
    <property type="match status" value="1"/>
</dbReference>
<dbReference type="InterPro" id="IPR029787">
    <property type="entry name" value="Nucleotide_cyclase"/>
</dbReference>
<dbReference type="SUPFAM" id="SSF55073">
    <property type="entry name" value="Nucleotide cyclase"/>
    <property type="match status" value="1"/>
</dbReference>
<keyword evidence="1" id="KW-0472">Membrane</keyword>
<evidence type="ECO:0000256" key="1">
    <source>
        <dbReference type="SAM" id="Phobius"/>
    </source>
</evidence>
<dbReference type="InterPro" id="IPR050706">
    <property type="entry name" value="Cyclic-di-GMP_PDE-like"/>
</dbReference>
<dbReference type="InterPro" id="IPR043128">
    <property type="entry name" value="Rev_trsase/Diguanyl_cyclase"/>
</dbReference>
<dbReference type="InterPro" id="IPR035919">
    <property type="entry name" value="EAL_sf"/>
</dbReference>
<accession>A0ABY7WX21</accession>
<dbReference type="PANTHER" id="PTHR33121">
    <property type="entry name" value="CYCLIC DI-GMP PHOSPHODIESTERASE PDEF"/>
    <property type="match status" value="1"/>
</dbReference>
<evidence type="ECO:0000313" key="4">
    <source>
        <dbReference type="Proteomes" id="UP001213680"/>
    </source>
</evidence>
<dbReference type="PROSITE" id="PS50883">
    <property type="entry name" value="EAL"/>
    <property type="match status" value="1"/>
</dbReference>
<dbReference type="Proteomes" id="UP001213680">
    <property type="component" value="Chromosome"/>
</dbReference>
<sequence>MSQPRFAKIPYRIYTMALAVACLIGVLLFGLGTSFYWHEKQEAIDQTIANLSQAADLAGVEAYVTLFEAATRYEEQSNQTSSFLSTPYKERALQYNERLLNDFEAGINERERETLQTFSNDLNRILEEERFEVVPNDVISSINRRWFYRALEQTNQPNAAYELIDAIMRMQSMLMRNGASLLGDSIDENQLASTVDLIVGEAAIIQSIIASNTTLQTKAVIDVAESGQSFANMANREASLEARYVNSTNVYEDAYGALRSIRSTSEVALREESKYYQLLATTSFVMTFLLSLGLIFLLYYTRKRYNHDLAHLKARALAIDPSLTPVEEMFPKTHDFRGIEDELREIAASVHSTFHELENRSQDLVRYHERWSSLFSETGLAIALMDDSYNLIERNEMFRQFFGDRNLYEINQLFTETGRRLFEQALEGVTDQGTSAQFIIHLKGEHTRYLNVKLTPLKREEQLTYYLIVEDETDRVERERKVDRLVRFDLATNLYNEYGFIRRWENQEIDGAFVLIRLHDYHHLVDWYDPAYADLLMNEFARTVEARLSKYAQHLFGRYRDDTFMLYVRGFSFEDEHELLELFPTELTVNHKRQNVHIQIGATETKPAYNDCLFEATKALQHAKENRIPSVWYDSDILAQMQLAALIEQALPEAIRKGELTVAYQPQVELKTGRVVGAEVLARWTHPDVGVIPPNEFIRVAERSDQILWLSHNILDQTIAQLVAWQDTPFEDISLSFNLSAHSVDPSIVAKLRDSIELHPWLPDRLKIELTESSDIMSYESELERLEDIADLGYCLSIDDFGTGYASFEAIWHLPIQEVKIDRMYVSGKAKESTSFLRAVSRFANEQQLTALAEGIETDDDLSRMIHEGVELGQGYYFSPALDAATFETWVNTKGHSH</sequence>
<dbReference type="Gene3D" id="3.30.70.270">
    <property type="match status" value="1"/>
</dbReference>
<proteinExistence type="predicted"/>
<dbReference type="Gene3D" id="3.30.450.20">
    <property type="entry name" value="PAS domain"/>
    <property type="match status" value="1"/>
</dbReference>
<name>A0ABY7WX21_9BACL</name>
<evidence type="ECO:0000259" key="2">
    <source>
        <dbReference type="PROSITE" id="PS50883"/>
    </source>
</evidence>
<dbReference type="EMBL" id="CP118099">
    <property type="protein sequence ID" value="WDH75414.1"/>
    <property type="molecule type" value="Genomic_DNA"/>
</dbReference>
<dbReference type="RefSeq" id="WP_274356575.1">
    <property type="nucleotide sequence ID" value="NZ_CP118099.1"/>
</dbReference>
<feature type="transmembrane region" description="Helical" evidence="1">
    <location>
        <begin position="12"/>
        <end position="37"/>
    </location>
</feature>
<dbReference type="Pfam" id="PF00563">
    <property type="entry name" value="EAL"/>
    <property type="match status" value="1"/>
</dbReference>
<gene>
    <name evidence="3" type="ORF">PTI97_11355</name>
</gene>
<dbReference type="SUPFAM" id="SSF141868">
    <property type="entry name" value="EAL domain-like"/>
    <property type="match status" value="1"/>
</dbReference>
<protein>
    <submittedName>
        <fullName evidence="3">EAL domain-containing protein</fullName>
    </submittedName>
</protein>
<dbReference type="InterPro" id="IPR001633">
    <property type="entry name" value="EAL_dom"/>
</dbReference>
<keyword evidence="1" id="KW-0812">Transmembrane</keyword>
<dbReference type="InterPro" id="IPR035965">
    <property type="entry name" value="PAS-like_dom_sf"/>
</dbReference>
<dbReference type="InterPro" id="IPR000160">
    <property type="entry name" value="GGDEF_dom"/>
</dbReference>
<keyword evidence="1" id="KW-1133">Transmembrane helix</keyword>
<evidence type="ECO:0000313" key="3">
    <source>
        <dbReference type="EMBL" id="WDH75414.1"/>
    </source>
</evidence>